<gene>
    <name evidence="1" type="ORF">Pan161_12400</name>
</gene>
<sequence>MARIDAFAYPGKSDPMSHQTLTSQFTAAEADADPFQVLYALAKSLRDRGLPRPDLYRIFVSYYQRCPDDDPFAEMIGDVLDCIWGGGWGKAALELYETPLSEDDLKSYVVDELEDYDGWLQALE</sequence>
<dbReference type="KEGG" id="gax:Pan161_12400"/>
<reference evidence="1 2" key="1">
    <citation type="submission" date="2019-02" db="EMBL/GenBank/DDBJ databases">
        <title>Deep-cultivation of Planctomycetes and their phenomic and genomic characterization uncovers novel biology.</title>
        <authorList>
            <person name="Wiegand S."/>
            <person name="Jogler M."/>
            <person name="Boedeker C."/>
            <person name="Pinto D."/>
            <person name="Vollmers J."/>
            <person name="Rivas-Marin E."/>
            <person name="Kohn T."/>
            <person name="Peeters S.H."/>
            <person name="Heuer A."/>
            <person name="Rast P."/>
            <person name="Oberbeckmann S."/>
            <person name="Bunk B."/>
            <person name="Jeske O."/>
            <person name="Meyerdierks A."/>
            <person name="Storesund J.E."/>
            <person name="Kallscheuer N."/>
            <person name="Luecker S."/>
            <person name="Lage O.M."/>
            <person name="Pohl T."/>
            <person name="Merkel B.J."/>
            <person name="Hornburger P."/>
            <person name="Mueller R.-W."/>
            <person name="Bruemmer F."/>
            <person name="Labrenz M."/>
            <person name="Spormann A.M."/>
            <person name="Op den Camp H."/>
            <person name="Overmann J."/>
            <person name="Amann R."/>
            <person name="Jetten M.S.M."/>
            <person name="Mascher T."/>
            <person name="Medema M.H."/>
            <person name="Devos D.P."/>
            <person name="Kaster A.-K."/>
            <person name="Ovreas L."/>
            <person name="Rohde M."/>
            <person name="Galperin M.Y."/>
            <person name="Jogler C."/>
        </authorList>
    </citation>
    <scope>NUCLEOTIDE SEQUENCE [LARGE SCALE GENOMIC DNA]</scope>
    <source>
        <strain evidence="1 2">Pan161</strain>
    </source>
</reference>
<dbReference type="RefSeq" id="WP_145224976.1">
    <property type="nucleotide sequence ID" value="NZ_CP036343.1"/>
</dbReference>
<protein>
    <submittedName>
        <fullName evidence="1">Uncharacterized protein</fullName>
    </submittedName>
</protein>
<evidence type="ECO:0000313" key="1">
    <source>
        <dbReference type="EMBL" id="QDT89608.1"/>
    </source>
</evidence>
<name>A0A517V9F9_9PLAN</name>
<proteinExistence type="predicted"/>
<dbReference type="Proteomes" id="UP000316855">
    <property type="component" value="Chromosome"/>
</dbReference>
<organism evidence="1 2">
    <name type="scientific">Gimesia algae</name>
    <dbReference type="NCBI Taxonomy" id="2527971"/>
    <lineage>
        <taxon>Bacteria</taxon>
        <taxon>Pseudomonadati</taxon>
        <taxon>Planctomycetota</taxon>
        <taxon>Planctomycetia</taxon>
        <taxon>Planctomycetales</taxon>
        <taxon>Planctomycetaceae</taxon>
        <taxon>Gimesia</taxon>
    </lineage>
</organism>
<evidence type="ECO:0000313" key="2">
    <source>
        <dbReference type="Proteomes" id="UP000316855"/>
    </source>
</evidence>
<dbReference type="AlphaFoldDB" id="A0A517V9F9"/>
<keyword evidence="2" id="KW-1185">Reference proteome</keyword>
<dbReference type="EMBL" id="CP036343">
    <property type="protein sequence ID" value="QDT89608.1"/>
    <property type="molecule type" value="Genomic_DNA"/>
</dbReference>
<dbReference type="OrthoDB" id="199688at2"/>
<accession>A0A517V9F9</accession>